<dbReference type="STRING" id="63057.A0A2P5FCA6"/>
<proteinExistence type="inferred from homology"/>
<keyword evidence="4 5" id="KW-0472">Membrane</keyword>
<name>A0A2P5FCA6_TREOI</name>
<evidence type="ECO:0000256" key="4">
    <source>
        <dbReference type="ARBA" id="ARBA00023136"/>
    </source>
</evidence>
<reference evidence="8" key="1">
    <citation type="submission" date="2016-06" db="EMBL/GenBank/DDBJ databases">
        <title>Parallel loss of symbiosis genes in relatives of nitrogen-fixing non-legume Parasponia.</title>
        <authorList>
            <person name="Van Velzen R."/>
            <person name="Holmer R."/>
            <person name="Bu F."/>
            <person name="Rutten L."/>
            <person name="Van Zeijl A."/>
            <person name="Liu W."/>
            <person name="Santuari L."/>
            <person name="Cao Q."/>
            <person name="Sharma T."/>
            <person name="Shen D."/>
            <person name="Roswanjaya Y."/>
            <person name="Wardhani T."/>
            <person name="Kalhor M.S."/>
            <person name="Jansen J."/>
            <person name="Van den Hoogen J."/>
            <person name="Gungor B."/>
            <person name="Hartog M."/>
            <person name="Hontelez J."/>
            <person name="Verver J."/>
            <person name="Yang W.-C."/>
            <person name="Schijlen E."/>
            <person name="Repin R."/>
            <person name="Schilthuizen M."/>
            <person name="Schranz E."/>
            <person name="Heidstra R."/>
            <person name="Miyata K."/>
            <person name="Fedorova E."/>
            <person name="Kohlen W."/>
            <person name="Bisseling T."/>
            <person name="Smit S."/>
            <person name="Geurts R."/>
        </authorList>
    </citation>
    <scope>NUCLEOTIDE SEQUENCE [LARGE SCALE GENOMIC DNA]</scope>
    <source>
        <strain evidence="8">cv. RG33-2</strain>
    </source>
</reference>
<evidence type="ECO:0000256" key="2">
    <source>
        <dbReference type="ARBA" id="ARBA00022475"/>
    </source>
</evidence>
<dbReference type="InterPro" id="IPR027705">
    <property type="entry name" value="Flotillin_fam"/>
</dbReference>
<evidence type="ECO:0000313" key="7">
    <source>
        <dbReference type="EMBL" id="PON95424.1"/>
    </source>
</evidence>
<dbReference type="InterPro" id="IPR001107">
    <property type="entry name" value="Band_7"/>
</dbReference>
<comment type="caution">
    <text evidence="7">The sequence shown here is derived from an EMBL/GenBank/DDBJ whole genome shotgun (WGS) entry which is preliminary data.</text>
</comment>
<evidence type="ECO:0000256" key="5">
    <source>
        <dbReference type="RuleBase" id="RU366054"/>
    </source>
</evidence>
<organism evidence="7 8">
    <name type="scientific">Trema orientale</name>
    <name type="common">Charcoal tree</name>
    <name type="synonym">Celtis orientalis</name>
    <dbReference type="NCBI Taxonomy" id="63057"/>
    <lineage>
        <taxon>Eukaryota</taxon>
        <taxon>Viridiplantae</taxon>
        <taxon>Streptophyta</taxon>
        <taxon>Embryophyta</taxon>
        <taxon>Tracheophyta</taxon>
        <taxon>Spermatophyta</taxon>
        <taxon>Magnoliopsida</taxon>
        <taxon>eudicotyledons</taxon>
        <taxon>Gunneridae</taxon>
        <taxon>Pentapetalae</taxon>
        <taxon>rosids</taxon>
        <taxon>fabids</taxon>
        <taxon>Rosales</taxon>
        <taxon>Cannabaceae</taxon>
        <taxon>Trema</taxon>
    </lineage>
</organism>
<comment type="subcellular location">
    <subcellularLocation>
        <location evidence="5">Cell membrane</location>
        <topology evidence="5">Lipid-anchor</topology>
    </subcellularLocation>
    <subcellularLocation>
        <location evidence="5">Membrane</location>
        <location evidence="5">Caveola</location>
    </subcellularLocation>
</comment>
<dbReference type="SUPFAM" id="SSF117892">
    <property type="entry name" value="Band 7/SPFH domain"/>
    <property type="match status" value="1"/>
</dbReference>
<keyword evidence="8" id="KW-1185">Reference proteome</keyword>
<feature type="domain" description="Band 7" evidence="6">
    <location>
        <begin position="30"/>
        <end position="153"/>
    </location>
</feature>
<protein>
    <recommendedName>
        <fullName evidence="5">Flotillin-like</fullName>
    </recommendedName>
</protein>
<dbReference type="Pfam" id="PF01145">
    <property type="entry name" value="Band_7"/>
    <property type="match status" value="1"/>
</dbReference>
<evidence type="ECO:0000256" key="1">
    <source>
        <dbReference type="ARBA" id="ARBA00007161"/>
    </source>
</evidence>
<evidence type="ECO:0000259" key="6">
    <source>
        <dbReference type="Pfam" id="PF01145"/>
    </source>
</evidence>
<dbReference type="OrthoDB" id="6080404at2759"/>
<dbReference type="Proteomes" id="UP000237000">
    <property type="component" value="Unassembled WGS sequence"/>
</dbReference>
<comment type="similarity">
    <text evidence="1 5">Belongs to the band 7/mec-2 family. Flotillin subfamily.</text>
</comment>
<sequence>MNMYHVAGPNEYLAIRGLGIKDMKLCKKAYVLPLFQKCTHIYIAPVTCAFRVEAKSVENLPFIMTASFEMCPRADDKTMLLLYAKLVCPYKKLSIPNCPAYNRVYMIVEREIRAIASSVTMEKFFKDSKVFKENVVYNIQLQLNQFGLVIYNAIFEQDLDVHKTGIENSSLASKKDESKRANDCDKKIKSTSTSNKNKKHKAVYFPDDESDDDIMYLGFIGGIAI</sequence>
<accession>A0A2P5FCA6</accession>
<evidence type="ECO:0000313" key="8">
    <source>
        <dbReference type="Proteomes" id="UP000237000"/>
    </source>
</evidence>
<dbReference type="GO" id="GO:0005901">
    <property type="term" value="C:caveola"/>
    <property type="evidence" value="ECO:0007669"/>
    <property type="project" value="UniProtKB-SubCell"/>
</dbReference>
<dbReference type="InParanoid" id="A0A2P5FCA6"/>
<keyword evidence="3" id="KW-0175">Coiled coil</keyword>
<dbReference type="PANTHER" id="PTHR13806:SF31">
    <property type="entry name" value="FLOTILLIN-LIKE PROTEIN 1-RELATED"/>
    <property type="match status" value="1"/>
</dbReference>
<dbReference type="EMBL" id="JXTC01000045">
    <property type="protein sequence ID" value="PON95424.1"/>
    <property type="molecule type" value="Genomic_DNA"/>
</dbReference>
<keyword evidence="2 5" id="KW-1003">Cell membrane</keyword>
<dbReference type="AlphaFoldDB" id="A0A2P5FCA6"/>
<gene>
    <name evidence="7" type="ORF">TorRG33x02_089460</name>
</gene>
<dbReference type="Gene3D" id="3.30.479.30">
    <property type="entry name" value="Band 7 domain"/>
    <property type="match status" value="1"/>
</dbReference>
<evidence type="ECO:0000256" key="3">
    <source>
        <dbReference type="ARBA" id="ARBA00023054"/>
    </source>
</evidence>
<dbReference type="PANTHER" id="PTHR13806">
    <property type="entry name" value="FLOTILLIN-RELATED"/>
    <property type="match status" value="1"/>
</dbReference>
<dbReference type="InterPro" id="IPR036013">
    <property type="entry name" value="Band_7/SPFH_dom_sf"/>
</dbReference>